<evidence type="ECO:0000256" key="6">
    <source>
        <dbReference type="SAM" id="MobiDB-lite"/>
    </source>
</evidence>
<sequence length="86" mass="10173">MPIKKKTNTKSSIRKPKRNTECYFTQTGTKPDYKEALVLRRFISDRGKIIPQKYSGLMSRHQRKLAQEVKKARYMGLIQYTDRHAI</sequence>
<name>A0A1F4W2B0_UNCKA</name>
<dbReference type="GO" id="GO:0022627">
    <property type="term" value="C:cytosolic small ribosomal subunit"/>
    <property type="evidence" value="ECO:0007669"/>
    <property type="project" value="TreeGrafter"/>
</dbReference>
<dbReference type="Proteomes" id="UP000177955">
    <property type="component" value="Unassembled WGS sequence"/>
</dbReference>
<feature type="region of interest" description="Disordered" evidence="6">
    <location>
        <begin position="1"/>
        <end position="25"/>
    </location>
</feature>
<comment type="subunit">
    <text evidence="4">Part of the 30S ribosomal subunit. Forms a tight heterodimer with protein bS6.</text>
</comment>
<dbReference type="GO" id="GO:0070181">
    <property type="term" value="F:small ribosomal subunit rRNA binding"/>
    <property type="evidence" value="ECO:0007669"/>
    <property type="project" value="TreeGrafter"/>
</dbReference>
<accession>A0A1F4W2B0</accession>
<evidence type="ECO:0000256" key="1">
    <source>
        <dbReference type="ARBA" id="ARBA00005589"/>
    </source>
</evidence>
<dbReference type="AlphaFoldDB" id="A0A1F4W2B0"/>
<dbReference type="GO" id="GO:0003735">
    <property type="term" value="F:structural constituent of ribosome"/>
    <property type="evidence" value="ECO:0007669"/>
    <property type="project" value="InterPro"/>
</dbReference>
<comment type="caution">
    <text evidence="7">The sequence shown here is derived from an EMBL/GenBank/DDBJ whole genome shotgun (WGS) entry which is preliminary data.</text>
</comment>
<gene>
    <name evidence="4" type="primary">rpsR</name>
    <name evidence="7" type="ORF">A2399_03245</name>
</gene>
<protein>
    <recommendedName>
        <fullName evidence="4">Small ribosomal subunit protein bS18</fullName>
    </recommendedName>
</protein>
<evidence type="ECO:0000256" key="4">
    <source>
        <dbReference type="HAMAP-Rule" id="MF_00270"/>
    </source>
</evidence>
<comment type="similarity">
    <text evidence="1 4 5">Belongs to the bacterial ribosomal protein bS18 family.</text>
</comment>
<dbReference type="Pfam" id="PF01084">
    <property type="entry name" value="Ribosomal_S18"/>
    <property type="match status" value="1"/>
</dbReference>
<reference evidence="7 8" key="1">
    <citation type="journal article" date="2016" name="Nat. Commun.">
        <title>Thousands of microbial genomes shed light on interconnected biogeochemical processes in an aquifer system.</title>
        <authorList>
            <person name="Anantharaman K."/>
            <person name="Brown C.T."/>
            <person name="Hug L.A."/>
            <person name="Sharon I."/>
            <person name="Castelle C.J."/>
            <person name="Probst A.J."/>
            <person name="Thomas B.C."/>
            <person name="Singh A."/>
            <person name="Wilkins M.J."/>
            <person name="Karaoz U."/>
            <person name="Brodie E.L."/>
            <person name="Williams K.H."/>
            <person name="Hubbard S.S."/>
            <person name="Banfield J.F."/>
        </authorList>
    </citation>
    <scope>NUCLEOTIDE SEQUENCE [LARGE SCALE GENOMIC DNA]</scope>
</reference>
<dbReference type="PANTHER" id="PTHR13479:SF40">
    <property type="entry name" value="SMALL RIBOSOMAL SUBUNIT PROTEIN BS18M"/>
    <property type="match status" value="1"/>
</dbReference>
<dbReference type="HAMAP" id="MF_00270">
    <property type="entry name" value="Ribosomal_bS18"/>
    <property type="match status" value="1"/>
</dbReference>
<dbReference type="Gene3D" id="4.10.640.10">
    <property type="entry name" value="Ribosomal protein S18"/>
    <property type="match status" value="1"/>
</dbReference>
<dbReference type="InterPro" id="IPR001648">
    <property type="entry name" value="Ribosomal_bS18"/>
</dbReference>
<evidence type="ECO:0000256" key="3">
    <source>
        <dbReference type="ARBA" id="ARBA00023274"/>
    </source>
</evidence>
<evidence type="ECO:0000256" key="2">
    <source>
        <dbReference type="ARBA" id="ARBA00022980"/>
    </source>
</evidence>
<dbReference type="GO" id="GO:0006412">
    <property type="term" value="P:translation"/>
    <property type="evidence" value="ECO:0007669"/>
    <property type="project" value="UniProtKB-UniRule"/>
</dbReference>
<keyword evidence="4" id="KW-0699">rRNA-binding</keyword>
<organism evidence="7 8">
    <name type="scientific">candidate division WWE3 bacterium RIFOXYB1_FULL_42_27</name>
    <dbReference type="NCBI Taxonomy" id="1802638"/>
    <lineage>
        <taxon>Bacteria</taxon>
        <taxon>Katanobacteria</taxon>
    </lineage>
</organism>
<evidence type="ECO:0000256" key="5">
    <source>
        <dbReference type="RuleBase" id="RU003910"/>
    </source>
</evidence>
<dbReference type="SUPFAM" id="SSF46911">
    <property type="entry name" value="Ribosomal protein S18"/>
    <property type="match status" value="1"/>
</dbReference>
<dbReference type="NCBIfam" id="TIGR00165">
    <property type="entry name" value="S18"/>
    <property type="match status" value="1"/>
</dbReference>
<dbReference type="InterPro" id="IPR036870">
    <property type="entry name" value="Ribosomal_bS18_sf"/>
</dbReference>
<keyword evidence="2 4" id="KW-0689">Ribosomal protein</keyword>
<proteinExistence type="inferred from homology"/>
<evidence type="ECO:0000313" key="8">
    <source>
        <dbReference type="Proteomes" id="UP000177955"/>
    </source>
</evidence>
<dbReference type="EMBL" id="MEVV01000009">
    <property type="protein sequence ID" value="OGC63554.1"/>
    <property type="molecule type" value="Genomic_DNA"/>
</dbReference>
<comment type="function">
    <text evidence="4">Binds as a heterodimer with protein bS6 to the central domain of the 16S rRNA, where it helps stabilize the platform of the 30S subunit.</text>
</comment>
<feature type="compositionally biased region" description="Basic residues" evidence="6">
    <location>
        <begin position="1"/>
        <end position="17"/>
    </location>
</feature>
<keyword evidence="4" id="KW-0694">RNA-binding</keyword>
<dbReference type="PRINTS" id="PR00974">
    <property type="entry name" value="RIBOSOMALS18"/>
</dbReference>
<keyword evidence="3 4" id="KW-0687">Ribonucleoprotein</keyword>
<evidence type="ECO:0000313" key="7">
    <source>
        <dbReference type="EMBL" id="OGC63554.1"/>
    </source>
</evidence>
<dbReference type="PANTHER" id="PTHR13479">
    <property type="entry name" value="30S RIBOSOMAL PROTEIN S18"/>
    <property type="match status" value="1"/>
</dbReference>